<reference evidence="2 3" key="1">
    <citation type="submission" date="2018-04" db="EMBL/GenBank/DDBJ databases">
        <authorList>
            <person name="Zhang X."/>
            <person name="Yuan J."/>
            <person name="Li F."/>
            <person name="Xiang J."/>
        </authorList>
    </citation>
    <scope>NUCLEOTIDE SEQUENCE [LARGE SCALE GENOMIC DNA]</scope>
    <source>
        <tissue evidence="2">Muscle</tissue>
    </source>
</reference>
<dbReference type="OrthoDB" id="1334205at2759"/>
<accession>A0A423TB08</accession>
<evidence type="ECO:0000259" key="1">
    <source>
        <dbReference type="Pfam" id="PF21365"/>
    </source>
</evidence>
<dbReference type="InterPro" id="IPR048395">
    <property type="entry name" value="Glyco_hydro_31_C"/>
</dbReference>
<feature type="domain" description="Glycosyl hydrolase family 31 C-terminal" evidence="1">
    <location>
        <begin position="77"/>
        <end position="116"/>
    </location>
</feature>
<dbReference type="Pfam" id="PF21365">
    <property type="entry name" value="Glyco_hydro_31_3rd"/>
    <property type="match status" value="1"/>
</dbReference>
<keyword evidence="3" id="KW-1185">Reference proteome</keyword>
<evidence type="ECO:0000313" key="2">
    <source>
        <dbReference type="EMBL" id="ROT73645.1"/>
    </source>
</evidence>
<dbReference type="PANTHER" id="PTHR46959">
    <property type="entry name" value="SULFOQUINOVOSIDASE"/>
    <property type="match status" value="1"/>
</dbReference>
<dbReference type="InterPro" id="IPR052990">
    <property type="entry name" value="Sulfoquinovosidase_GH31"/>
</dbReference>
<dbReference type="SUPFAM" id="SSF51011">
    <property type="entry name" value="Glycosyl hydrolase domain"/>
    <property type="match status" value="1"/>
</dbReference>
<organism evidence="2 3">
    <name type="scientific">Penaeus vannamei</name>
    <name type="common">Whiteleg shrimp</name>
    <name type="synonym">Litopenaeus vannamei</name>
    <dbReference type="NCBI Taxonomy" id="6689"/>
    <lineage>
        <taxon>Eukaryota</taxon>
        <taxon>Metazoa</taxon>
        <taxon>Ecdysozoa</taxon>
        <taxon>Arthropoda</taxon>
        <taxon>Crustacea</taxon>
        <taxon>Multicrustacea</taxon>
        <taxon>Malacostraca</taxon>
        <taxon>Eumalacostraca</taxon>
        <taxon>Eucarida</taxon>
        <taxon>Decapoda</taxon>
        <taxon>Dendrobranchiata</taxon>
        <taxon>Penaeoidea</taxon>
        <taxon>Penaeidae</taxon>
        <taxon>Penaeus</taxon>
    </lineage>
</organism>
<name>A0A423TB08_PENVA</name>
<dbReference type="Proteomes" id="UP000283509">
    <property type="component" value="Unassembled WGS sequence"/>
</dbReference>
<comment type="caution">
    <text evidence="2">The sequence shown here is derived from an EMBL/GenBank/DDBJ whole genome shotgun (WGS) entry which is preliminary data.</text>
</comment>
<dbReference type="EMBL" id="QCYY01002012">
    <property type="protein sequence ID" value="ROT73645.1"/>
    <property type="molecule type" value="Genomic_DNA"/>
</dbReference>
<evidence type="ECO:0000313" key="3">
    <source>
        <dbReference type="Proteomes" id="UP000283509"/>
    </source>
</evidence>
<dbReference type="PANTHER" id="PTHR46959:SF2">
    <property type="entry name" value="SULFOQUINOVOSIDASE"/>
    <property type="match status" value="1"/>
</dbReference>
<sequence>MFTHFDIVCSGPRSCSWSAEYAVFTPVMRTHEGNKPASNHQFYSDEDTLNQFARLTQMHARLAPYTRTLVDACFDEGIPAQAPLFLYFEDDLGSWDIEYQYMYGPDLLVAPVIHKGQ</sequence>
<gene>
    <name evidence="2" type="ORF">C7M84_007925</name>
</gene>
<reference evidence="2 3" key="2">
    <citation type="submission" date="2019-01" db="EMBL/GenBank/DDBJ databases">
        <title>The decoding of complex shrimp genome reveals the adaptation for benthos swimmer, frequently molting mechanism and breeding impact on genome.</title>
        <authorList>
            <person name="Sun Y."/>
            <person name="Gao Y."/>
            <person name="Yu Y."/>
        </authorList>
    </citation>
    <scope>NUCLEOTIDE SEQUENCE [LARGE SCALE GENOMIC DNA]</scope>
    <source>
        <tissue evidence="2">Muscle</tissue>
    </source>
</reference>
<dbReference type="STRING" id="6689.A0A423TB08"/>
<dbReference type="Gene3D" id="3.20.20.80">
    <property type="entry name" value="Glycosidases"/>
    <property type="match status" value="1"/>
</dbReference>
<protein>
    <submittedName>
        <fullName evidence="2">Alpha-xylosidase</fullName>
    </submittedName>
</protein>
<proteinExistence type="predicted"/>
<feature type="non-terminal residue" evidence="2">
    <location>
        <position position="117"/>
    </location>
</feature>
<dbReference type="AlphaFoldDB" id="A0A423TB08"/>